<keyword evidence="1" id="KW-0175">Coiled coil</keyword>
<feature type="compositionally biased region" description="Basic and acidic residues" evidence="2">
    <location>
        <begin position="76"/>
        <end position="94"/>
    </location>
</feature>
<protein>
    <recommendedName>
        <fullName evidence="6">EF-hand domain-containing protein</fullName>
    </recommendedName>
</protein>
<feature type="coiled-coil region" evidence="1">
    <location>
        <begin position="216"/>
        <end position="256"/>
    </location>
</feature>
<feature type="signal peptide" evidence="3">
    <location>
        <begin position="1"/>
        <end position="21"/>
    </location>
</feature>
<dbReference type="AlphaFoldDB" id="A0A6A5SGE4"/>
<feature type="region of interest" description="Disordered" evidence="2">
    <location>
        <begin position="52"/>
        <end position="180"/>
    </location>
</feature>
<dbReference type="EMBL" id="ML976092">
    <property type="protein sequence ID" value="KAF1938922.1"/>
    <property type="molecule type" value="Genomic_DNA"/>
</dbReference>
<feature type="chain" id="PRO_5025546691" description="EF-hand domain-containing protein" evidence="3">
    <location>
        <begin position="22"/>
        <end position="349"/>
    </location>
</feature>
<evidence type="ECO:0000256" key="2">
    <source>
        <dbReference type="SAM" id="MobiDB-lite"/>
    </source>
</evidence>
<keyword evidence="5" id="KW-1185">Reference proteome</keyword>
<name>A0A6A5SGE4_9PLEO</name>
<evidence type="ECO:0000256" key="1">
    <source>
        <dbReference type="SAM" id="Coils"/>
    </source>
</evidence>
<evidence type="ECO:0008006" key="6">
    <source>
        <dbReference type="Google" id="ProtNLM"/>
    </source>
</evidence>
<organism evidence="4 5">
    <name type="scientific">Clathrospora elynae</name>
    <dbReference type="NCBI Taxonomy" id="706981"/>
    <lineage>
        <taxon>Eukaryota</taxon>
        <taxon>Fungi</taxon>
        <taxon>Dikarya</taxon>
        <taxon>Ascomycota</taxon>
        <taxon>Pezizomycotina</taxon>
        <taxon>Dothideomycetes</taxon>
        <taxon>Pleosporomycetidae</taxon>
        <taxon>Pleosporales</taxon>
        <taxon>Diademaceae</taxon>
        <taxon>Clathrospora</taxon>
    </lineage>
</organism>
<gene>
    <name evidence="4" type="ORF">EJ02DRAFT_436749</name>
</gene>
<sequence length="349" mass="38911">MGAFISLPFTLLNALLPFTRPGTPLAQDLVHTAILCGTLYFAPQMAEWYNAQQAQDGAGRPEQAEHTHQPSTEGVELDRRREEEDPPLDERLVLADDGEGDLQGPPPLAPTPPPPHHVQNHHPHHQAQLEGFPEPVQHQPAFPNHEAEAGPANPRPATPTRTIGVKKAKSIAQKNQQRMRNDFYRSEAEMRRLVEAEGAEEREAALAASRQRRSLAEEAIRERTREEREKRKEEERLEAEEEVERRERVVAAAREEMLRGGGAVDLVDIAWTEGKDRVWAERLVRASGLLGQLQDGAHVIITGQGWLVKIDEEVMQRAYAHAETFGSGKVSFAEFGGLLEKAVLARAKA</sequence>
<dbReference type="OrthoDB" id="5397628at2759"/>
<keyword evidence="3" id="KW-0732">Signal</keyword>
<evidence type="ECO:0000256" key="3">
    <source>
        <dbReference type="SAM" id="SignalP"/>
    </source>
</evidence>
<accession>A0A6A5SGE4</accession>
<dbReference type="Proteomes" id="UP000800038">
    <property type="component" value="Unassembled WGS sequence"/>
</dbReference>
<feature type="compositionally biased region" description="Pro residues" evidence="2">
    <location>
        <begin position="104"/>
        <end position="116"/>
    </location>
</feature>
<reference evidence="4" key="1">
    <citation type="journal article" date="2020" name="Stud. Mycol.">
        <title>101 Dothideomycetes genomes: a test case for predicting lifestyles and emergence of pathogens.</title>
        <authorList>
            <person name="Haridas S."/>
            <person name="Albert R."/>
            <person name="Binder M."/>
            <person name="Bloem J."/>
            <person name="Labutti K."/>
            <person name="Salamov A."/>
            <person name="Andreopoulos B."/>
            <person name="Baker S."/>
            <person name="Barry K."/>
            <person name="Bills G."/>
            <person name="Bluhm B."/>
            <person name="Cannon C."/>
            <person name="Castanera R."/>
            <person name="Culley D."/>
            <person name="Daum C."/>
            <person name="Ezra D."/>
            <person name="Gonzalez J."/>
            <person name="Henrissat B."/>
            <person name="Kuo A."/>
            <person name="Liang C."/>
            <person name="Lipzen A."/>
            <person name="Lutzoni F."/>
            <person name="Magnuson J."/>
            <person name="Mondo S."/>
            <person name="Nolan M."/>
            <person name="Ohm R."/>
            <person name="Pangilinan J."/>
            <person name="Park H.-J."/>
            <person name="Ramirez L."/>
            <person name="Alfaro M."/>
            <person name="Sun H."/>
            <person name="Tritt A."/>
            <person name="Yoshinaga Y."/>
            <person name="Zwiers L.-H."/>
            <person name="Turgeon B."/>
            <person name="Goodwin S."/>
            <person name="Spatafora J."/>
            <person name="Crous P."/>
            <person name="Grigoriev I."/>
        </authorList>
    </citation>
    <scope>NUCLEOTIDE SEQUENCE</scope>
    <source>
        <strain evidence="4">CBS 161.51</strain>
    </source>
</reference>
<evidence type="ECO:0000313" key="4">
    <source>
        <dbReference type="EMBL" id="KAF1938922.1"/>
    </source>
</evidence>
<proteinExistence type="predicted"/>
<evidence type="ECO:0000313" key="5">
    <source>
        <dbReference type="Proteomes" id="UP000800038"/>
    </source>
</evidence>